<evidence type="ECO:0000313" key="4">
    <source>
        <dbReference type="Proteomes" id="UP000652761"/>
    </source>
</evidence>
<keyword evidence="1" id="KW-1133">Transmembrane helix</keyword>
<protein>
    <recommendedName>
        <fullName evidence="5">Secreted protein</fullName>
    </recommendedName>
</protein>
<keyword evidence="4" id="KW-1185">Reference proteome</keyword>
<organism evidence="3 4">
    <name type="scientific">Colocasia esculenta</name>
    <name type="common">Wild taro</name>
    <name type="synonym">Arum esculentum</name>
    <dbReference type="NCBI Taxonomy" id="4460"/>
    <lineage>
        <taxon>Eukaryota</taxon>
        <taxon>Viridiplantae</taxon>
        <taxon>Streptophyta</taxon>
        <taxon>Embryophyta</taxon>
        <taxon>Tracheophyta</taxon>
        <taxon>Spermatophyta</taxon>
        <taxon>Magnoliopsida</taxon>
        <taxon>Liliopsida</taxon>
        <taxon>Araceae</taxon>
        <taxon>Aroideae</taxon>
        <taxon>Colocasieae</taxon>
        <taxon>Colocasia</taxon>
    </lineage>
</organism>
<sequence>MLCSFLVVAVLPSRLRLRCIAWLSCVLVRFPKTVGCCPGEVRSQDCSGLVASGCYATSGLRYAIVVLDGAFWWVFPERRLGGSGGGSPRTSCVASAVCYVLSVSRLFGLRSGDVFPERLLALWSTWALSVKVWCLDHVPGRCVGQVVFLFIFRVSRLRWWDFMCPQGWKFGFVSHSLWALPDGSLEEADCVPSSSAFRGLFGVVVLAGQLVACFLTMATFVVKASFRCVFLLCLSCALEVLVAVGRVALPTCGGRSGALCLRAFKSQYGCCALEAVSGGESLSVGLESFQAVAPCAVSRVCSVLEAFSFPPLGHLVLADALWLYHYRCGVAALPCLGSLISGTPGFGRGLCSGFPSRFGERVCSVVVPCFGLGPFEVNMLSSTSAVVLFPV</sequence>
<keyword evidence="1" id="KW-0472">Membrane</keyword>
<evidence type="ECO:0008006" key="5">
    <source>
        <dbReference type="Google" id="ProtNLM"/>
    </source>
</evidence>
<feature type="chain" id="PRO_5033012359" description="Secreted protein" evidence="2">
    <location>
        <begin position="36"/>
        <end position="391"/>
    </location>
</feature>
<proteinExistence type="predicted"/>
<feature type="transmembrane region" description="Helical" evidence="1">
    <location>
        <begin position="229"/>
        <end position="249"/>
    </location>
</feature>
<gene>
    <name evidence="3" type="ORF">Taro_050120</name>
</gene>
<keyword evidence="2" id="KW-0732">Signal</keyword>
<keyword evidence="1" id="KW-0812">Transmembrane</keyword>
<accession>A0A843XCX9</accession>
<evidence type="ECO:0000313" key="3">
    <source>
        <dbReference type="EMBL" id="MQM17152.1"/>
    </source>
</evidence>
<feature type="signal peptide" evidence="2">
    <location>
        <begin position="1"/>
        <end position="35"/>
    </location>
</feature>
<dbReference type="EMBL" id="NMUH01007378">
    <property type="protein sequence ID" value="MQM17152.1"/>
    <property type="molecule type" value="Genomic_DNA"/>
</dbReference>
<evidence type="ECO:0000256" key="2">
    <source>
        <dbReference type="SAM" id="SignalP"/>
    </source>
</evidence>
<dbReference type="AlphaFoldDB" id="A0A843XCX9"/>
<feature type="transmembrane region" description="Helical" evidence="1">
    <location>
        <begin position="200"/>
        <end position="222"/>
    </location>
</feature>
<evidence type="ECO:0000256" key="1">
    <source>
        <dbReference type="SAM" id="Phobius"/>
    </source>
</evidence>
<dbReference type="Proteomes" id="UP000652761">
    <property type="component" value="Unassembled WGS sequence"/>
</dbReference>
<comment type="caution">
    <text evidence="3">The sequence shown here is derived from an EMBL/GenBank/DDBJ whole genome shotgun (WGS) entry which is preliminary data.</text>
</comment>
<reference evidence="3" key="1">
    <citation type="submission" date="2017-07" db="EMBL/GenBank/DDBJ databases">
        <title>Taro Niue Genome Assembly and Annotation.</title>
        <authorList>
            <person name="Atibalentja N."/>
            <person name="Keating K."/>
            <person name="Fields C.J."/>
        </authorList>
    </citation>
    <scope>NUCLEOTIDE SEQUENCE</scope>
    <source>
        <strain evidence="3">Niue_2</strain>
        <tissue evidence="3">Leaf</tissue>
    </source>
</reference>
<name>A0A843XCX9_COLES</name>